<sequence length="131" mass="14359">MNKTAQMLKAARERLESQQETIEEQREKLAAFRREKVAEEIVDMKIANGATEPSNFLQERDRLVESDKDLQKTKTAMKEAGPGFAGGQSLVEDVDDGPAKEAASTEPSTSSKYAANAMRNLQKRASDIGAA</sequence>
<feature type="region of interest" description="Disordered" evidence="1">
    <location>
        <begin position="1"/>
        <end position="22"/>
    </location>
</feature>
<evidence type="ECO:0000313" key="3">
    <source>
        <dbReference type="Proteomes" id="UP001155110"/>
    </source>
</evidence>
<dbReference type="Proteomes" id="UP001155110">
    <property type="component" value="Unassembled WGS sequence"/>
</dbReference>
<comment type="caution">
    <text evidence="2">The sequence shown here is derived from an EMBL/GenBank/DDBJ whole genome shotgun (WGS) entry which is preliminary data.</text>
</comment>
<dbReference type="AlphaFoldDB" id="A0AAW5P6W5"/>
<feature type="region of interest" description="Disordered" evidence="1">
    <location>
        <begin position="77"/>
        <end position="118"/>
    </location>
</feature>
<protein>
    <submittedName>
        <fullName evidence="2">Uncharacterized protein YdiU (UPF0061 family)</fullName>
    </submittedName>
</protein>
<reference evidence="2" key="1">
    <citation type="submission" date="2022-08" db="EMBL/GenBank/DDBJ databases">
        <title>Genomic Encyclopedia of Type Strains, Phase V (KMG-V): Genome sequencing to study the core and pangenomes of soil and plant-associated prokaryotes.</title>
        <authorList>
            <person name="Whitman W."/>
        </authorList>
    </citation>
    <scope>NUCLEOTIDE SEQUENCE</scope>
    <source>
        <strain evidence="2">SP3002</strain>
    </source>
</reference>
<feature type="compositionally biased region" description="Basic and acidic residues" evidence="1">
    <location>
        <begin position="10"/>
        <end position="22"/>
    </location>
</feature>
<proteinExistence type="predicted"/>
<organism evidence="2 3">
    <name type="scientific">Salinibacter ruber</name>
    <dbReference type="NCBI Taxonomy" id="146919"/>
    <lineage>
        <taxon>Bacteria</taxon>
        <taxon>Pseudomonadati</taxon>
        <taxon>Rhodothermota</taxon>
        <taxon>Rhodothermia</taxon>
        <taxon>Rhodothermales</taxon>
        <taxon>Salinibacteraceae</taxon>
        <taxon>Salinibacter</taxon>
    </lineage>
</organism>
<gene>
    <name evidence="2" type="ORF">GGP99_001642</name>
</gene>
<accession>A0AAW5P6W5</accession>
<evidence type="ECO:0000256" key="1">
    <source>
        <dbReference type="SAM" id="MobiDB-lite"/>
    </source>
</evidence>
<dbReference type="EMBL" id="JANTZM010000007">
    <property type="protein sequence ID" value="MCS4157678.1"/>
    <property type="molecule type" value="Genomic_DNA"/>
</dbReference>
<name>A0AAW5P6W5_9BACT</name>
<evidence type="ECO:0000313" key="2">
    <source>
        <dbReference type="EMBL" id="MCS4157678.1"/>
    </source>
</evidence>
<dbReference type="RefSeq" id="WP_259258193.1">
    <property type="nucleotide sequence ID" value="NZ_JANTZM010000007.1"/>
</dbReference>